<dbReference type="Pfam" id="PF04230">
    <property type="entry name" value="PS_pyruv_trans"/>
    <property type="match status" value="1"/>
</dbReference>
<name>A0A838ZS57_9FLAO</name>
<dbReference type="GO" id="GO:0016740">
    <property type="term" value="F:transferase activity"/>
    <property type="evidence" value="ECO:0007669"/>
    <property type="project" value="UniProtKB-KW"/>
</dbReference>
<organism evidence="2 3">
    <name type="scientific">Moheibacter lacus</name>
    <dbReference type="NCBI Taxonomy" id="2745851"/>
    <lineage>
        <taxon>Bacteria</taxon>
        <taxon>Pseudomonadati</taxon>
        <taxon>Bacteroidota</taxon>
        <taxon>Flavobacteriia</taxon>
        <taxon>Flavobacteriales</taxon>
        <taxon>Weeksellaceae</taxon>
        <taxon>Moheibacter</taxon>
    </lineage>
</organism>
<accession>A0A838ZS57</accession>
<dbReference type="RefSeq" id="WP_182042514.1">
    <property type="nucleotide sequence ID" value="NZ_JACDZE010000001.1"/>
</dbReference>
<keyword evidence="3" id="KW-1185">Reference proteome</keyword>
<dbReference type="AlphaFoldDB" id="A0A838ZS57"/>
<protein>
    <submittedName>
        <fullName evidence="2">Polysaccharide pyruvyl transferase family protein</fullName>
    </submittedName>
</protein>
<reference evidence="2 3" key="1">
    <citation type="submission" date="2020-07" db="EMBL/GenBank/DDBJ databases">
        <title>Moheibacter lacus sp. nov., a member of the family Flavobacteriaceae isolated from freshwater lake sediment.</title>
        <authorList>
            <person name="Liu Y."/>
        </authorList>
    </citation>
    <scope>NUCLEOTIDE SEQUENCE [LARGE SCALE GENOMIC DNA]</scope>
    <source>
        <strain evidence="2 3">BDHS18</strain>
    </source>
</reference>
<dbReference type="EMBL" id="JACDZE010000001">
    <property type="protein sequence ID" value="MBA5628939.1"/>
    <property type="molecule type" value="Genomic_DNA"/>
</dbReference>
<comment type="caution">
    <text evidence="2">The sequence shown here is derived from an EMBL/GenBank/DDBJ whole genome shotgun (WGS) entry which is preliminary data.</text>
</comment>
<feature type="domain" description="Polysaccharide pyruvyl transferase" evidence="1">
    <location>
        <begin position="18"/>
        <end position="224"/>
    </location>
</feature>
<evidence type="ECO:0000259" key="1">
    <source>
        <dbReference type="Pfam" id="PF04230"/>
    </source>
</evidence>
<gene>
    <name evidence="2" type="ORF">HU137_04040</name>
</gene>
<keyword evidence="2" id="KW-0808">Transferase</keyword>
<sequence>MSKKINLYWYQHKQGYGNFGDELNPYIIERLTYKKVKFINIKYLFDDRWLAFKTISKAILRKEINVFTYLQYIFYNFIKMPEVLLVIGSILETSNSSKNKIWGAGFISSKTKKVSGTFYAVRGLRTVQKLREMGNNAPDAIGDPALLLPIIYQPKVKAQNKIGIIPHYQHYLELKDKFGEEFTVINLLDPIEKVIDEISSCTITYSTSLHGIIVSHAYQVPSLWAEFPGLTFTRLVGDNIKFFDYFSSVGISDYSPLEFTNLEKDCFSRVITNELKSNLLPTFEMIQKRQADLLLTAPFEVIDKYRSIERYE</sequence>
<proteinExistence type="predicted"/>
<evidence type="ECO:0000313" key="3">
    <source>
        <dbReference type="Proteomes" id="UP000552241"/>
    </source>
</evidence>
<evidence type="ECO:0000313" key="2">
    <source>
        <dbReference type="EMBL" id="MBA5628939.1"/>
    </source>
</evidence>
<dbReference type="Proteomes" id="UP000552241">
    <property type="component" value="Unassembled WGS sequence"/>
</dbReference>
<dbReference type="InterPro" id="IPR007345">
    <property type="entry name" value="Polysacch_pyruvyl_Trfase"/>
</dbReference>